<evidence type="ECO:0000313" key="5">
    <source>
        <dbReference type="EMBL" id="QBR04108.1"/>
    </source>
</evidence>
<keyword evidence="2" id="KW-0378">Hydrolase</keyword>
<dbReference type="SUPFAM" id="SSF54637">
    <property type="entry name" value="Thioesterase/thiol ester dehydrase-isomerase"/>
    <property type="match status" value="1"/>
</dbReference>
<feature type="region of interest" description="Disordered" evidence="3">
    <location>
        <begin position="1"/>
        <end position="22"/>
    </location>
</feature>
<evidence type="ECO:0000259" key="4">
    <source>
        <dbReference type="Pfam" id="PF03061"/>
    </source>
</evidence>
<dbReference type="InterPro" id="IPR029069">
    <property type="entry name" value="HotDog_dom_sf"/>
</dbReference>
<comment type="similarity">
    <text evidence="1">Belongs to the thioesterase PaaI family.</text>
</comment>
<dbReference type="InterPro" id="IPR006683">
    <property type="entry name" value="Thioestr_dom"/>
</dbReference>
<dbReference type="PANTHER" id="PTHR21660">
    <property type="entry name" value="THIOESTERASE SUPERFAMILY MEMBER-RELATED"/>
    <property type="match status" value="1"/>
</dbReference>
<feature type="domain" description="Thioesterase" evidence="4">
    <location>
        <begin position="180"/>
        <end position="251"/>
    </location>
</feature>
<dbReference type="NCBIfam" id="TIGR00369">
    <property type="entry name" value="unchar_dom_1"/>
    <property type="match status" value="1"/>
</dbReference>
<keyword evidence="6" id="KW-1185">Reference proteome</keyword>
<evidence type="ECO:0000256" key="1">
    <source>
        <dbReference type="ARBA" id="ARBA00008324"/>
    </source>
</evidence>
<organism evidence="5 6">
    <name type="scientific">Paraburkholderia pallida</name>
    <dbReference type="NCBI Taxonomy" id="2547399"/>
    <lineage>
        <taxon>Bacteria</taxon>
        <taxon>Pseudomonadati</taxon>
        <taxon>Pseudomonadota</taxon>
        <taxon>Betaproteobacteria</taxon>
        <taxon>Burkholderiales</taxon>
        <taxon>Burkholderiaceae</taxon>
        <taxon>Paraburkholderia</taxon>
    </lineage>
</organism>
<dbReference type="KEGG" id="ppai:E1956_43960"/>
<sequence length="277" mass="30177">MRASTTTRRTATRRPGRVLRKSSQLRRPCLAQRTSKAGCFTFRRWKASGRWTRASSKIRSTRMSHLYWGGRSRRAAAGSCRTPMALAVLNLFANATNWQRAMAIDSRRPRACGKWLKRACAFVTAPGGPMAKLSSTELQSIAERVFPPLVQSLKLRVEAVDNDAIVVRMPVSAHVARPDGVISGQAICAFADTVMVLGIASHLGGFCPVATVDFHVNFLGAIRDDDAIATMKIDRIGTSLAFASVEVSSGKSNGRIAAKASATFAMPRERQDKERAV</sequence>
<proteinExistence type="inferred from homology"/>
<dbReference type="CDD" id="cd03443">
    <property type="entry name" value="PaaI_thioesterase"/>
    <property type="match status" value="1"/>
</dbReference>
<keyword evidence="5" id="KW-0614">Plasmid</keyword>
<reference evidence="5 6" key="1">
    <citation type="submission" date="2019-03" db="EMBL/GenBank/DDBJ databases">
        <title>Paraburkholderia sp. 7MH5, isolated from subtropical forest soil.</title>
        <authorList>
            <person name="Gao Z.-H."/>
            <person name="Qiu L.-H."/>
        </authorList>
    </citation>
    <scope>NUCLEOTIDE SEQUENCE [LARGE SCALE GENOMIC DNA]</scope>
    <source>
        <strain evidence="5 6">7MH5</strain>
        <plasmid evidence="5 6">unnamed1</plasmid>
    </source>
</reference>
<evidence type="ECO:0000313" key="6">
    <source>
        <dbReference type="Proteomes" id="UP000295727"/>
    </source>
</evidence>
<dbReference type="Gene3D" id="3.10.129.10">
    <property type="entry name" value="Hotdog Thioesterase"/>
    <property type="match status" value="1"/>
</dbReference>
<dbReference type="InterPro" id="IPR039298">
    <property type="entry name" value="ACOT13"/>
</dbReference>
<protein>
    <submittedName>
        <fullName evidence="5">PaaI family thioesterase</fullName>
    </submittedName>
</protein>
<name>A0A4P7D7D5_9BURK</name>
<gene>
    <name evidence="5" type="ORF">E1956_43960</name>
</gene>
<dbReference type="OrthoDB" id="9813158at2"/>
<dbReference type="InterPro" id="IPR003736">
    <property type="entry name" value="PAAI_dom"/>
</dbReference>
<dbReference type="Pfam" id="PF03061">
    <property type="entry name" value="4HBT"/>
    <property type="match status" value="1"/>
</dbReference>
<dbReference type="AlphaFoldDB" id="A0A4P7D7D5"/>
<dbReference type="EMBL" id="CP038152">
    <property type="protein sequence ID" value="QBR04108.1"/>
    <property type="molecule type" value="Genomic_DNA"/>
</dbReference>
<dbReference type="GO" id="GO:0047617">
    <property type="term" value="F:fatty acyl-CoA hydrolase activity"/>
    <property type="evidence" value="ECO:0007669"/>
    <property type="project" value="InterPro"/>
</dbReference>
<feature type="compositionally biased region" description="Basic residues" evidence="3">
    <location>
        <begin position="10"/>
        <end position="22"/>
    </location>
</feature>
<accession>A0A4P7D7D5</accession>
<evidence type="ECO:0000256" key="2">
    <source>
        <dbReference type="ARBA" id="ARBA00022801"/>
    </source>
</evidence>
<geneLocation type="plasmid" evidence="5 6">
    <name>unnamed1</name>
</geneLocation>
<dbReference type="PANTHER" id="PTHR21660:SF1">
    <property type="entry name" value="ACYL-COENZYME A THIOESTERASE 13"/>
    <property type="match status" value="1"/>
</dbReference>
<dbReference type="Proteomes" id="UP000295727">
    <property type="component" value="Plasmid unnamed1"/>
</dbReference>
<evidence type="ECO:0000256" key="3">
    <source>
        <dbReference type="SAM" id="MobiDB-lite"/>
    </source>
</evidence>